<name>A0ABW4Z1D4_9HYPH</name>
<sequence length="253" mass="27608">MTAPAWLTARPVAHRALHDASRGVIENTRSAVDAALAHGFAIEVDIQLSADGEAVVFHDDDLDRLTEAAGPTQALTLAQLRQVAMRGTADRIMTFAELLERVGGRVPLVVELKSRFDGNTAVAIRAVEVLGAYAGPAALMSFDPELVAAVYALAPDTLRGFTMERHYDDPEWDFVSPARKFAWGNLLNFPRMRPDFLAHYVKDLPSPAVSLARRATGLPVLTWTVRTPEDRAVAARHADQIIFEGFVPDIESA</sequence>
<dbReference type="Gene3D" id="3.20.20.190">
    <property type="entry name" value="Phosphatidylinositol (PI) phosphodiesterase"/>
    <property type="match status" value="1"/>
</dbReference>
<dbReference type="Proteomes" id="UP001597299">
    <property type="component" value="Unassembled WGS sequence"/>
</dbReference>
<dbReference type="Pfam" id="PF03009">
    <property type="entry name" value="GDPD"/>
    <property type="match status" value="1"/>
</dbReference>
<dbReference type="PANTHER" id="PTHR46211:SF1">
    <property type="entry name" value="GLYCEROPHOSPHODIESTER PHOSPHODIESTERASE, CYTOPLASMIC"/>
    <property type="match status" value="1"/>
</dbReference>
<dbReference type="PANTHER" id="PTHR46211">
    <property type="entry name" value="GLYCEROPHOSPHORYL DIESTER PHOSPHODIESTERASE"/>
    <property type="match status" value="1"/>
</dbReference>
<evidence type="ECO:0000313" key="3">
    <source>
        <dbReference type="Proteomes" id="UP001597299"/>
    </source>
</evidence>
<protein>
    <submittedName>
        <fullName evidence="2">Glycerophosphodiester phosphodiesterase family protein</fullName>
    </submittedName>
</protein>
<accession>A0ABW4Z1D4</accession>
<gene>
    <name evidence="2" type="ORF">ACFSNC_18660</name>
</gene>
<dbReference type="PROSITE" id="PS51704">
    <property type="entry name" value="GP_PDE"/>
    <property type="match status" value="1"/>
</dbReference>
<keyword evidence="3" id="KW-1185">Reference proteome</keyword>
<dbReference type="EMBL" id="JBHUHD010000001">
    <property type="protein sequence ID" value="MFD2142432.1"/>
    <property type="molecule type" value="Genomic_DNA"/>
</dbReference>
<dbReference type="RefSeq" id="WP_213353951.1">
    <property type="nucleotide sequence ID" value="NZ_JAHBGB010000037.1"/>
</dbReference>
<proteinExistence type="predicted"/>
<comment type="caution">
    <text evidence="2">The sequence shown here is derived from an EMBL/GenBank/DDBJ whole genome shotgun (WGS) entry which is preliminary data.</text>
</comment>
<evidence type="ECO:0000259" key="1">
    <source>
        <dbReference type="PROSITE" id="PS51704"/>
    </source>
</evidence>
<feature type="domain" description="GP-PDE" evidence="1">
    <location>
        <begin position="9"/>
        <end position="253"/>
    </location>
</feature>
<dbReference type="InterPro" id="IPR017946">
    <property type="entry name" value="PLC-like_Pdiesterase_TIM-brl"/>
</dbReference>
<dbReference type="InterPro" id="IPR030395">
    <property type="entry name" value="GP_PDE_dom"/>
</dbReference>
<dbReference type="SUPFAM" id="SSF51695">
    <property type="entry name" value="PLC-like phosphodiesterases"/>
    <property type="match status" value="1"/>
</dbReference>
<reference evidence="3" key="1">
    <citation type="journal article" date="2019" name="Int. J. Syst. Evol. Microbiol.">
        <title>The Global Catalogue of Microorganisms (GCM) 10K type strain sequencing project: providing services to taxonomists for standard genome sequencing and annotation.</title>
        <authorList>
            <consortium name="The Broad Institute Genomics Platform"/>
            <consortium name="The Broad Institute Genome Sequencing Center for Infectious Disease"/>
            <person name="Wu L."/>
            <person name="Ma J."/>
        </authorList>
    </citation>
    <scope>NUCLEOTIDE SEQUENCE [LARGE SCALE GENOMIC DNA]</scope>
    <source>
        <strain evidence="3">CCM 7435</strain>
    </source>
</reference>
<evidence type="ECO:0000313" key="2">
    <source>
        <dbReference type="EMBL" id="MFD2142432.1"/>
    </source>
</evidence>
<organism evidence="2 3">
    <name type="scientific">Ancylobacter oerskovii</name>
    <dbReference type="NCBI Taxonomy" id="459519"/>
    <lineage>
        <taxon>Bacteria</taxon>
        <taxon>Pseudomonadati</taxon>
        <taxon>Pseudomonadota</taxon>
        <taxon>Alphaproteobacteria</taxon>
        <taxon>Hyphomicrobiales</taxon>
        <taxon>Xanthobacteraceae</taxon>
        <taxon>Ancylobacter</taxon>
    </lineage>
</organism>